<accession>A0A9J5ZSN1</accession>
<keyword evidence="1" id="KW-0472">Membrane</keyword>
<feature type="transmembrane region" description="Helical" evidence="1">
    <location>
        <begin position="12"/>
        <end position="31"/>
    </location>
</feature>
<gene>
    <name evidence="2" type="ORF">H5410_015016</name>
</gene>
<dbReference type="EMBL" id="JACXVP010000003">
    <property type="protein sequence ID" value="KAG5615192.1"/>
    <property type="molecule type" value="Genomic_DNA"/>
</dbReference>
<organism evidence="2 3">
    <name type="scientific">Solanum commersonii</name>
    <name type="common">Commerson's wild potato</name>
    <name type="synonym">Commerson's nightshade</name>
    <dbReference type="NCBI Taxonomy" id="4109"/>
    <lineage>
        <taxon>Eukaryota</taxon>
        <taxon>Viridiplantae</taxon>
        <taxon>Streptophyta</taxon>
        <taxon>Embryophyta</taxon>
        <taxon>Tracheophyta</taxon>
        <taxon>Spermatophyta</taxon>
        <taxon>Magnoliopsida</taxon>
        <taxon>eudicotyledons</taxon>
        <taxon>Gunneridae</taxon>
        <taxon>Pentapetalae</taxon>
        <taxon>asterids</taxon>
        <taxon>lamiids</taxon>
        <taxon>Solanales</taxon>
        <taxon>Solanaceae</taxon>
        <taxon>Solanoideae</taxon>
        <taxon>Solaneae</taxon>
        <taxon>Solanum</taxon>
    </lineage>
</organism>
<keyword evidence="3" id="KW-1185">Reference proteome</keyword>
<proteinExistence type="predicted"/>
<protein>
    <submittedName>
        <fullName evidence="2">Uncharacterized protein</fullName>
    </submittedName>
</protein>
<keyword evidence="1" id="KW-0812">Transmembrane</keyword>
<evidence type="ECO:0000256" key="1">
    <source>
        <dbReference type="SAM" id="Phobius"/>
    </source>
</evidence>
<dbReference type="AlphaFoldDB" id="A0A9J5ZSN1"/>
<sequence length="63" mass="6820">MLQRTIRHSKLGSSISLAILPLVTSITFLLWPSVSSSSVILGDPMTTLRNRSAQADCSFLSLT</sequence>
<reference evidence="2 3" key="1">
    <citation type="submission" date="2020-09" db="EMBL/GenBank/DDBJ databases">
        <title>De no assembly of potato wild relative species, Solanum commersonii.</title>
        <authorList>
            <person name="Cho K."/>
        </authorList>
    </citation>
    <scope>NUCLEOTIDE SEQUENCE [LARGE SCALE GENOMIC DNA]</scope>
    <source>
        <strain evidence="2">LZ3.2</strain>
        <tissue evidence="2">Leaf</tissue>
    </source>
</reference>
<evidence type="ECO:0000313" key="3">
    <source>
        <dbReference type="Proteomes" id="UP000824120"/>
    </source>
</evidence>
<evidence type="ECO:0000313" key="2">
    <source>
        <dbReference type="EMBL" id="KAG5615192.1"/>
    </source>
</evidence>
<keyword evidence="1" id="KW-1133">Transmembrane helix</keyword>
<name>A0A9J5ZSN1_SOLCO</name>
<comment type="caution">
    <text evidence="2">The sequence shown here is derived from an EMBL/GenBank/DDBJ whole genome shotgun (WGS) entry which is preliminary data.</text>
</comment>
<dbReference type="Proteomes" id="UP000824120">
    <property type="component" value="Chromosome 3"/>
</dbReference>